<dbReference type="InterPro" id="IPR002156">
    <property type="entry name" value="RNaseH_domain"/>
</dbReference>
<comment type="caution">
    <text evidence="2">The sequence shown here is derived from an EMBL/GenBank/DDBJ whole genome shotgun (WGS) entry which is preliminary data.</text>
</comment>
<reference evidence="2 3" key="1">
    <citation type="journal article" date="2020" name="bioRxiv">
        <title>Sequence and annotation of 42 cannabis genomes reveals extensive copy number variation in cannabinoid synthesis and pathogen resistance genes.</title>
        <authorList>
            <person name="Mckernan K.J."/>
            <person name="Helbert Y."/>
            <person name="Kane L.T."/>
            <person name="Ebling H."/>
            <person name="Zhang L."/>
            <person name="Liu B."/>
            <person name="Eaton Z."/>
            <person name="Mclaughlin S."/>
            <person name="Kingan S."/>
            <person name="Baybayan P."/>
            <person name="Concepcion G."/>
            <person name="Jordan M."/>
            <person name="Riva A."/>
            <person name="Barbazuk W."/>
            <person name="Harkins T."/>
        </authorList>
    </citation>
    <scope>NUCLEOTIDE SEQUENCE [LARGE SCALE GENOMIC DNA]</scope>
    <source>
        <strain evidence="3">cv. Jamaican Lion 4</strain>
        <tissue evidence="2">Leaf</tissue>
    </source>
</reference>
<dbReference type="GO" id="GO:0004523">
    <property type="term" value="F:RNA-DNA hybrid ribonuclease activity"/>
    <property type="evidence" value="ECO:0007669"/>
    <property type="project" value="InterPro"/>
</dbReference>
<dbReference type="InterPro" id="IPR052929">
    <property type="entry name" value="RNase_H-like_EbsB-rel"/>
</dbReference>
<organism evidence="2 3">
    <name type="scientific">Cannabis sativa</name>
    <name type="common">Hemp</name>
    <name type="synonym">Marijuana</name>
    <dbReference type="NCBI Taxonomy" id="3483"/>
    <lineage>
        <taxon>Eukaryota</taxon>
        <taxon>Viridiplantae</taxon>
        <taxon>Streptophyta</taxon>
        <taxon>Embryophyta</taxon>
        <taxon>Tracheophyta</taxon>
        <taxon>Spermatophyta</taxon>
        <taxon>Magnoliopsida</taxon>
        <taxon>eudicotyledons</taxon>
        <taxon>Gunneridae</taxon>
        <taxon>Pentapetalae</taxon>
        <taxon>rosids</taxon>
        <taxon>fabids</taxon>
        <taxon>Rosales</taxon>
        <taxon>Cannabaceae</taxon>
        <taxon>Cannabis</taxon>
    </lineage>
</organism>
<evidence type="ECO:0000259" key="1">
    <source>
        <dbReference type="Pfam" id="PF13456"/>
    </source>
</evidence>
<dbReference type="CDD" id="cd06222">
    <property type="entry name" value="RNase_H_like"/>
    <property type="match status" value="1"/>
</dbReference>
<evidence type="ECO:0000313" key="3">
    <source>
        <dbReference type="Proteomes" id="UP000583929"/>
    </source>
</evidence>
<proteinExistence type="predicted"/>
<name>A0A7J6H252_CANSA</name>
<accession>A0A7J6H252</accession>
<sequence length="236" mass="26991">MDINTCCDMCGRYEETLTHALWSCERARNIWKLFSWYKNCLSLGEGSMFDVLMAMKQTNTRYEFEDTIKVMWAIWENRNRKWQQLINWVFSAYPNILKAGIDKVAGMGLGYIWRKTDGQILAAGQIYRNEICSAKMAEAWAILEALKNPPAEVTNPIEVQTDCRVLVEEINNKDQHHSAESNLLHKIHNVLANFQNCLRRNFVSRVGRGPGVLSKSCAAIRVEACFLCLTTSSSTL</sequence>
<gene>
    <name evidence="2" type="ORF">G4B88_003056</name>
</gene>
<feature type="domain" description="RNase H type-1" evidence="1">
    <location>
        <begin position="108"/>
        <end position="198"/>
    </location>
</feature>
<evidence type="ECO:0000313" key="2">
    <source>
        <dbReference type="EMBL" id="KAF4389243.1"/>
    </source>
</evidence>
<dbReference type="GO" id="GO:0003676">
    <property type="term" value="F:nucleic acid binding"/>
    <property type="evidence" value="ECO:0007669"/>
    <property type="project" value="InterPro"/>
</dbReference>
<protein>
    <recommendedName>
        <fullName evidence="1">RNase H type-1 domain-containing protein</fullName>
    </recommendedName>
</protein>
<dbReference type="Proteomes" id="UP000583929">
    <property type="component" value="Unassembled WGS sequence"/>
</dbReference>
<dbReference type="EMBL" id="JAATIQ010000068">
    <property type="protein sequence ID" value="KAF4389243.1"/>
    <property type="molecule type" value="Genomic_DNA"/>
</dbReference>
<dbReference type="PANTHER" id="PTHR47074">
    <property type="entry name" value="BNAC02G40300D PROTEIN"/>
    <property type="match status" value="1"/>
</dbReference>
<dbReference type="Gene3D" id="3.30.420.10">
    <property type="entry name" value="Ribonuclease H-like superfamily/Ribonuclease H"/>
    <property type="match status" value="1"/>
</dbReference>
<dbReference type="AlphaFoldDB" id="A0A7J6H252"/>
<dbReference type="Pfam" id="PF13456">
    <property type="entry name" value="RVT_3"/>
    <property type="match status" value="1"/>
</dbReference>
<dbReference type="InterPro" id="IPR036397">
    <property type="entry name" value="RNaseH_sf"/>
</dbReference>
<dbReference type="InterPro" id="IPR044730">
    <property type="entry name" value="RNase_H-like_dom_plant"/>
</dbReference>
<dbReference type="PANTHER" id="PTHR47074:SF11">
    <property type="entry name" value="REVERSE TRANSCRIPTASE-LIKE PROTEIN"/>
    <property type="match status" value="1"/>
</dbReference>
<keyword evidence="3" id="KW-1185">Reference proteome</keyword>